<evidence type="ECO:0000313" key="2">
    <source>
        <dbReference type="EMBL" id="GFS15882.1"/>
    </source>
</evidence>
<dbReference type="AlphaFoldDB" id="A0AAV4J4J0"/>
<comment type="caution">
    <text evidence="2">The sequence shown here is derived from an EMBL/GenBank/DDBJ whole genome shotgun (WGS) entry which is preliminary data.</text>
</comment>
<protein>
    <recommendedName>
        <fullName evidence="4">RRM domain-containing protein</fullName>
    </recommendedName>
</protein>
<dbReference type="Proteomes" id="UP000762676">
    <property type="component" value="Unassembled WGS sequence"/>
</dbReference>
<accession>A0AAV4J4J0</accession>
<sequence length="235" mass="25816">MNVGLEICKACEAVARVGSCDGAQKISGLWRIYPTSVEARRDLILSEVGLGQQAITVLGQNPFLVRGQEGIPTTKLIIGNVPTLVAQSKIMDALGVVLRSPIKDEHHRDDMGELTRFKTGRRFIYVNMPKTPLPKMMRVGANFTGYLYYRVQSKGENEGGINWAQINEGKVHIKVVGNSDSSNTAPDKSKQKVDRSATQHDEVSAHNTEKNDMIERARKVLIFKQTALDAIGAGV</sequence>
<keyword evidence="3" id="KW-1185">Reference proteome</keyword>
<evidence type="ECO:0008006" key="4">
    <source>
        <dbReference type="Google" id="ProtNLM"/>
    </source>
</evidence>
<reference evidence="2 3" key="1">
    <citation type="journal article" date="2021" name="Elife">
        <title>Chloroplast acquisition without the gene transfer in kleptoplastic sea slugs, Plakobranchus ocellatus.</title>
        <authorList>
            <person name="Maeda T."/>
            <person name="Takahashi S."/>
            <person name="Yoshida T."/>
            <person name="Shimamura S."/>
            <person name="Takaki Y."/>
            <person name="Nagai Y."/>
            <person name="Toyoda A."/>
            <person name="Suzuki Y."/>
            <person name="Arimoto A."/>
            <person name="Ishii H."/>
            <person name="Satoh N."/>
            <person name="Nishiyama T."/>
            <person name="Hasebe M."/>
            <person name="Maruyama T."/>
            <person name="Minagawa J."/>
            <person name="Obokata J."/>
            <person name="Shigenobu S."/>
        </authorList>
    </citation>
    <scope>NUCLEOTIDE SEQUENCE [LARGE SCALE GENOMIC DNA]</scope>
</reference>
<feature type="region of interest" description="Disordered" evidence="1">
    <location>
        <begin position="177"/>
        <end position="211"/>
    </location>
</feature>
<organism evidence="2 3">
    <name type="scientific">Elysia marginata</name>
    <dbReference type="NCBI Taxonomy" id="1093978"/>
    <lineage>
        <taxon>Eukaryota</taxon>
        <taxon>Metazoa</taxon>
        <taxon>Spiralia</taxon>
        <taxon>Lophotrochozoa</taxon>
        <taxon>Mollusca</taxon>
        <taxon>Gastropoda</taxon>
        <taxon>Heterobranchia</taxon>
        <taxon>Euthyneura</taxon>
        <taxon>Panpulmonata</taxon>
        <taxon>Sacoglossa</taxon>
        <taxon>Placobranchoidea</taxon>
        <taxon>Plakobranchidae</taxon>
        <taxon>Elysia</taxon>
    </lineage>
</organism>
<feature type="compositionally biased region" description="Basic and acidic residues" evidence="1">
    <location>
        <begin position="187"/>
        <end position="211"/>
    </location>
</feature>
<evidence type="ECO:0000256" key="1">
    <source>
        <dbReference type="SAM" id="MobiDB-lite"/>
    </source>
</evidence>
<evidence type="ECO:0000313" key="3">
    <source>
        <dbReference type="Proteomes" id="UP000762676"/>
    </source>
</evidence>
<gene>
    <name evidence="2" type="ORF">ElyMa_004944700</name>
</gene>
<dbReference type="EMBL" id="BMAT01009888">
    <property type="protein sequence ID" value="GFS15882.1"/>
    <property type="molecule type" value="Genomic_DNA"/>
</dbReference>
<proteinExistence type="predicted"/>
<name>A0AAV4J4J0_9GAST</name>